<proteinExistence type="predicted"/>
<organism evidence="3 4">
    <name type="scientific">Actinoallomurus iriomotensis</name>
    <dbReference type="NCBI Taxonomy" id="478107"/>
    <lineage>
        <taxon>Bacteria</taxon>
        <taxon>Bacillati</taxon>
        <taxon>Actinomycetota</taxon>
        <taxon>Actinomycetes</taxon>
        <taxon>Streptosporangiales</taxon>
        <taxon>Thermomonosporaceae</taxon>
        <taxon>Actinoallomurus</taxon>
    </lineage>
</organism>
<feature type="region of interest" description="Disordered" evidence="1">
    <location>
        <begin position="1"/>
        <end position="104"/>
    </location>
</feature>
<dbReference type="AlphaFoldDB" id="A0A9W6RT10"/>
<accession>A0A9W6RT10</accession>
<evidence type="ECO:0000259" key="2">
    <source>
        <dbReference type="Pfam" id="PF15644"/>
    </source>
</evidence>
<gene>
    <name evidence="3" type="ORF">Airi01_102830</name>
</gene>
<feature type="domain" description="Tox-PL" evidence="2">
    <location>
        <begin position="135"/>
        <end position="233"/>
    </location>
</feature>
<name>A0A9W6RT10_9ACTN</name>
<evidence type="ECO:0000313" key="3">
    <source>
        <dbReference type="EMBL" id="GLY82016.1"/>
    </source>
</evidence>
<evidence type="ECO:0000256" key="1">
    <source>
        <dbReference type="SAM" id="MobiDB-lite"/>
    </source>
</evidence>
<dbReference type="EMBL" id="BSTJ01000027">
    <property type="protein sequence ID" value="GLY82016.1"/>
    <property type="molecule type" value="Genomic_DNA"/>
</dbReference>
<feature type="compositionally biased region" description="Basic and acidic residues" evidence="1">
    <location>
        <begin position="1"/>
        <end position="11"/>
    </location>
</feature>
<dbReference type="InterPro" id="IPR028908">
    <property type="entry name" value="Tox-PL_dom"/>
</dbReference>
<dbReference type="Pfam" id="PF15644">
    <property type="entry name" value="Gln_amidase"/>
    <property type="match status" value="1"/>
</dbReference>
<sequence length="273" mass="29820">MVTTDRIKQGDEPDSPGNHSPDRPPPVSDHPGTPGFPSRAEARARLAELERESDGETDASLEAGKDDKPTGGDTSSEDEPAGEHENNETDDPRRQRELGKELATLADKKIDKEIDQTLDKVNPKYERTKSAYSENCTGVVQANELQRRGIDAEAGPLESHLRTDQGGPGGRPLDVIEDAWDGDFTDGTKSEIEAAFKEPGARGVVYIVWHGNTGAHVFNVENVGGKVRFVDGQPTPPVMDASHYFNIGGRTAYLRLDDLQTPDPSRTKPYLEH</sequence>
<reference evidence="3" key="1">
    <citation type="submission" date="2023-03" db="EMBL/GenBank/DDBJ databases">
        <title>Actinoallomurus iriomotensis NBRC 103681.</title>
        <authorList>
            <person name="Ichikawa N."/>
            <person name="Sato H."/>
            <person name="Tonouchi N."/>
        </authorList>
    </citation>
    <scope>NUCLEOTIDE SEQUENCE</scope>
    <source>
        <strain evidence="3">NBRC 103681</strain>
    </source>
</reference>
<feature type="compositionally biased region" description="Basic and acidic residues" evidence="1">
    <location>
        <begin position="40"/>
        <end position="54"/>
    </location>
</feature>
<dbReference type="Proteomes" id="UP001165135">
    <property type="component" value="Unassembled WGS sequence"/>
</dbReference>
<feature type="compositionally biased region" description="Basic and acidic residues" evidence="1">
    <location>
        <begin position="81"/>
        <end position="104"/>
    </location>
</feature>
<comment type="caution">
    <text evidence="3">The sequence shown here is derived from an EMBL/GenBank/DDBJ whole genome shotgun (WGS) entry which is preliminary data.</text>
</comment>
<protein>
    <recommendedName>
        <fullName evidence="2">Tox-PL domain-containing protein</fullName>
    </recommendedName>
</protein>
<evidence type="ECO:0000313" key="4">
    <source>
        <dbReference type="Proteomes" id="UP001165135"/>
    </source>
</evidence>